<dbReference type="AlphaFoldDB" id="A0A250XJZ5"/>
<keyword evidence="3" id="KW-1185">Reference proteome</keyword>
<dbReference type="EMBL" id="BEGY01000098">
    <property type="protein sequence ID" value="GAX83394.1"/>
    <property type="molecule type" value="Genomic_DNA"/>
</dbReference>
<dbReference type="OrthoDB" id="8119704at2759"/>
<protein>
    <recommendedName>
        <fullName evidence="1">AB hydrolase-1 domain-containing protein</fullName>
    </recommendedName>
</protein>
<sequence length="323" mass="36151">MLTRSFKAGPSHHSLEVSCRQSRRARSQSCFASADIVVEDRRHVTADGQGLELLLARQNEDSGNPPILFIHGSYHGAWCWREKFLPYFASKGYNSYALSLRGQGRSDIVVDQLVAGTLDTHAQDIADLVAMFPRPPVVIAHSFGGLILQKYLLGVHNSRGVELPPLAGAAFLSSVPPSGNKNLVWRFLRKDLLLSLRVTYGFIAKTFTKDANACRELFFSRDLPETDLLRYQNELSKCSPVRLMDLQDVNKQVPLSKPEGELPPIFVLGGKNDVVVDEEAIQETAKQFAVDPIIVDDVAHDCMLDTRWEEVARRLENWLQNIP</sequence>
<dbReference type="GO" id="GO:0052689">
    <property type="term" value="F:carboxylic ester hydrolase activity"/>
    <property type="evidence" value="ECO:0007669"/>
    <property type="project" value="TreeGrafter"/>
</dbReference>
<dbReference type="PANTHER" id="PTHR42886">
    <property type="entry name" value="RE40534P-RELATED"/>
    <property type="match status" value="1"/>
</dbReference>
<dbReference type="Gene3D" id="3.40.50.1820">
    <property type="entry name" value="alpha/beta hydrolase"/>
    <property type="match status" value="1"/>
</dbReference>
<evidence type="ECO:0000259" key="1">
    <source>
        <dbReference type="Pfam" id="PF12697"/>
    </source>
</evidence>
<dbReference type="SUPFAM" id="SSF53474">
    <property type="entry name" value="alpha/beta-Hydrolases"/>
    <property type="match status" value="1"/>
</dbReference>
<dbReference type="Pfam" id="PF12697">
    <property type="entry name" value="Abhydrolase_6"/>
    <property type="match status" value="1"/>
</dbReference>
<accession>A0A250XJZ5</accession>
<proteinExistence type="predicted"/>
<gene>
    <name evidence="2" type="ORF">CEUSTIGMA_g10819.t1</name>
</gene>
<evidence type="ECO:0000313" key="3">
    <source>
        <dbReference type="Proteomes" id="UP000232323"/>
    </source>
</evidence>
<reference evidence="2 3" key="1">
    <citation type="submission" date="2017-08" db="EMBL/GenBank/DDBJ databases">
        <title>Acidophilic green algal genome provides insights into adaptation to an acidic environment.</title>
        <authorList>
            <person name="Hirooka S."/>
            <person name="Hirose Y."/>
            <person name="Kanesaki Y."/>
            <person name="Higuchi S."/>
            <person name="Fujiwara T."/>
            <person name="Onuma R."/>
            <person name="Era A."/>
            <person name="Ohbayashi R."/>
            <person name="Uzuka A."/>
            <person name="Nozaki H."/>
            <person name="Yoshikawa H."/>
            <person name="Miyagishima S.Y."/>
        </authorList>
    </citation>
    <scope>NUCLEOTIDE SEQUENCE [LARGE SCALE GENOMIC DNA]</scope>
    <source>
        <strain evidence="2 3">NIES-2499</strain>
    </source>
</reference>
<dbReference type="PANTHER" id="PTHR42886:SF42">
    <property type="entry name" value="ALPHA_BETA-HYDROLASES SUPERFAMILY PROTEIN"/>
    <property type="match status" value="1"/>
</dbReference>
<dbReference type="GO" id="GO:0006654">
    <property type="term" value="P:phosphatidic acid biosynthetic process"/>
    <property type="evidence" value="ECO:0007669"/>
    <property type="project" value="TreeGrafter"/>
</dbReference>
<evidence type="ECO:0000313" key="2">
    <source>
        <dbReference type="EMBL" id="GAX83394.1"/>
    </source>
</evidence>
<comment type="caution">
    <text evidence="2">The sequence shown here is derived from an EMBL/GenBank/DDBJ whole genome shotgun (WGS) entry which is preliminary data.</text>
</comment>
<organism evidence="2 3">
    <name type="scientific">Chlamydomonas eustigma</name>
    <dbReference type="NCBI Taxonomy" id="1157962"/>
    <lineage>
        <taxon>Eukaryota</taxon>
        <taxon>Viridiplantae</taxon>
        <taxon>Chlorophyta</taxon>
        <taxon>core chlorophytes</taxon>
        <taxon>Chlorophyceae</taxon>
        <taxon>CS clade</taxon>
        <taxon>Chlamydomonadales</taxon>
        <taxon>Chlamydomonadaceae</taxon>
        <taxon>Chlamydomonas</taxon>
    </lineage>
</organism>
<name>A0A250XJZ5_9CHLO</name>
<dbReference type="GO" id="GO:0042171">
    <property type="term" value="F:lysophosphatidic acid acyltransferase activity"/>
    <property type="evidence" value="ECO:0007669"/>
    <property type="project" value="TreeGrafter"/>
</dbReference>
<dbReference type="STRING" id="1157962.A0A250XJZ5"/>
<dbReference type="GO" id="GO:0055088">
    <property type="term" value="P:lipid homeostasis"/>
    <property type="evidence" value="ECO:0007669"/>
    <property type="project" value="TreeGrafter"/>
</dbReference>
<dbReference type="InterPro" id="IPR029058">
    <property type="entry name" value="AB_hydrolase_fold"/>
</dbReference>
<feature type="domain" description="AB hydrolase-1" evidence="1">
    <location>
        <begin position="67"/>
        <end position="313"/>
    </location>
</feature>
<dbReference type="InterPro" id="IPR000073">
    <property type="entry name" value="AB_hydrolase_1"/>
</dbReference>
<dbReference type="Proteomes" id="UP000232323">
    <property type="component" value="Unassembled WGS sequence"/>
</dbReference>